<name>A0A9W4KLA0_9EURO</name>
<evidence type="ECO:0000313" key="2">
    <source>
        <dbReference type="Proteomes" id="UP001154252"/>
    </source>
</evidence>
<dbReference type="OrthoDB" id="449382at2759"/>
<gene>
    <name evidence="1" type="ORF">PEGY_LOCUS10379</name>
</gene>
<comment type="caution">
    <text evidence="1">The sequence shown here is derived from an EMBL/GenBank/DDBJ whole genome shotgun (WGS) entry which is preliminary data.</text>
</comment>
<organism evidence="1 2">
    <name type="scientific">Penicillium egyptiacum</name>
    <dbReference type="NCBI Taxonomy" id="1303716"/>
    <lineage>
        <taxon>Eukaryota</taxon>
        <taxon>Fungi</taxon>
        <taxon>Dikarya</taxon>
        <taxon>Ascomycota</taxon>
        <taxon>Pezizomycotina</taxon>
        <taxon>Eurotiomycetes</taxon>
        <taxon>Eurotiomycetidae</taxon>
        <taxon>Eurotiales</taxon>
        <taxon>Aspergillaceae</taxon>
        <taxon>Penicillium</taxon>
    </lineage>
</organism>
<dbReference type="InterPro" id="IPR026893">
    <property type="entry name" value="Tyr/Ser_Pase_IphP-type"/>
</dbReference>
<proteinExistence type="predicted"/>
<evidence type="ECO:0000313" key="1">
    <source>
        <dbReference type="EMBL" id="CAG8909583.1"/>
    </source>
</evidence>
<dbReference type="EMBL" id="CAJVRC010000902">
    <property type="protein sequence ID" value="CAG8909583.1"/>
    <property type="molecule type" value="Genomic_DNA"/>
</dbReference>
<evidence type="ECO:0008006" key="3">
    <source>
        <dbReference type="Google" id="ProtNLM"/>
    </source>
</evidence>
<sequence>MQEADRIREVLNTDIRTPIPQAVVTRITSLPPFIPIQGVSNFRDLSHDGNQVRPGFVYRSGTLSDIWGTGKSTIATELGITKIFDLRNEGERQNAPSPSITGVETVWLPNGGPPATLNLSDFAGEDKGAVGFVKMYLGILEAATPSFVEIFKHIRDKPRDPFIVHCSDRTGVFSAIVLLLINRPHHEIINDYILTRVGLESTRESLMEAFSMNLGAGGVDINQLSPEALGMLELCGVRATSMAAFLVAFENSWKNGVEGYLIDGLGFSKSDVSLMRRNLTQRITR</sequence>
<protein>
    <recommendedName>
        <fullName evidence="3">Tyrosine specific protein phosphatases domain-containing protein</fullName>
    </recommendedName>
</protein>
<dbReference type="SUPFAM" id="SSF52799">
    <property type="entry name" value="(Phosphotyrosine protein) phosphatases II"/>
    <property type="match status" value="1"/>
</dbReference>
<dbReference type="Pfam" id="PF13350">
    <property type="entry name" value="Y_phosphatase3"/>
    <property type="match status" value="1"/>
</dbReference>
<dbReference type="InterPro" id="IPR029021">
    <property type="entry name" value="Prot-tyrosine_phosphatase-like"/>
</dbReference>
<dbReference type="Gene3D" id="3.90.190.10">
    <property type="entry name" value="Protein tyrosine phosphatase superfamily"/>
    <property type="match status" value="1"/>
</dbReference>
<dbReference type="GO" id="GO:0004721">
    <property type="term" value="F:phosphoprotein phosphatase activity"/>
    <property type="evidence" value="ECO:0007669"/>
    <property type="project" value="InterPro"/>
</dbReference>
<accession>A0A9W4KLA0</accession>
<dbReference type="Proteomes" id="UP001154252">
    <property type="component" value="Unassembled WGS sequence"/>
</dbReference>
<keyword evidence="2" id="KW-1185">Reference proteome</keyword>
<dbReference type="AlphaFoldDB" id="A0A9W4KLA0"/>
<reference evidence="1" key="1">
    <citation type="submission" date="2021-07" db="EMBL/GenBank/DDBJ databases">
        <authorList>
            <person name="Branca A.L. A."/>
        </authorList>
    </citation>
    <scope>NUCLEOTIDE SEQUENCE</scope>
</reference>